<evidence type="ECO:0000313" key="1">
    <source>
        <dbReference type="EMBL" id="CAG8713115.1"/>
    </source>
</evidence>
<organism evidence="1 2">
    <name type="scientific">Dentiscutata heterogama</name>
    <dbReference type="NCBI Taxonomy" id="1316150"/>
    <lineage>
        <taxon>Eukaryota</taxon>
        <taxon>Fungi</taxon>
        <taxon>Fungi incertae sedis</taxon>
        <taxon>Mucoromycota</taxon>
        <taxon>Glomeromycotina</taxon>
        <taxon>Glomeromycetes</taxon>
        <taxon>Diversisporales</taxon>
        <taxon>Gigasporaceae</taxon>
        <taxon>Dentiscutata</taxon>
    </lineage>
</organism>
<protein>
    <submittedName>
        <fullName evidence="1">17270_t:CDS:1</fullName>
    </submittedName>
</protein>
<gene>
    <name evidence="1" type="ORF">DHETER_LOCUS12375</name>
</gene>
<proteinExistence type="predicted"/>
<comment type="caution">
    <text evidence="1">The sequence shown here is derived from an EMBL/GenBank/DDBJ whole genome shotgun (WGS) entry which is preliminary data.</text>
</comment>
<feature type="non-terminal residue" evidence="1">
    <location>
        <position position="47"/>
    </location>
</feature>
<dbReference type="Proteomes" id="UP000789702">
    <property type="component" value="Unassembled WGS sequence"/>
</dbReference>
<dbReference type="EMBL" id="CAJVPU010030187">
    <property type="protein sequence ID" value="CAG8713115.1"/>
    <property type="molecule type" value="Genomic_DNA"/>
</dbReference>
<sequence length="47" mass="5491">MKAEYDQELNIYLASILEELITEKSQEKNTIDQIINNQKGIGSYSKW</sequence>
<keyword evidence="2" id="KW-1185">Reference proteome</keyword>
<accession>A0ACA9PQD0</accession>
<evidence type="ECO:0000313" key="2">
    <source>
        <dbReference type="Proteomes" id="UP000789702"/>
    </source>
</evidence>
<name>A0ACA9PQD0_9GLOM</name>
<reference evidence="1" key="1">
    <citation type="submission" date="2021-06" db="EMBL/GenBank/DDBJ databases">
        <authorList>
            <person name="Kallberg Y."/>
            <person name="Tangrot J."/>
            <person name="Rosling A."/>
        </authorList>
    </citation>
    <scope>NUCLEOTIDE SEQUENCE</scope>
    <source>
        <strain evidence="1">IL203A</strain>
    </source>
</reference>